<dbReference type="EMBL" id="FOVN01000003">
    <property type="protein sequence ID" value="SFN74038.1"/>
    <property type="molecule type" value="Genomic_DNA"/>
</dbReference>
<dbReference type="Proteomes" id="UP000198705">
    <property type="component" value="Unassembled WGS sequence"/>
</dbReference>
<keyword evidence="1" id="KW-0472">Membrane</keyword>
<reference evidence="3" key="1">
    <citation type="submission" date="2016-10" db="EMBL/GenBank/DDBJ databases">
        <authorList>
            <person name="Varghese N."/>
            <person name="Submissions S."/>
        </authorList>
    </citation>
    <scope>NUCLEOTIDE SEQUENCE [LARGE SCALE GENOMIC DNA]</scope>
    <source>
        <strain evidence="3">DSM 23925</strain>
    </source>
</reference>
<evidence type="ECO:0000256" key="1">
    <source>
        <dbReference type="SAM" id="Phobius"/>
    </source>
</evidence>
<protein>
    <submittedName>
        <fullName evidence="2">Uncharacterized protein</fullName>
    </submittedName>
</protein>
<dbReference type="AlphaFoldDB" id="A0A1I5BH14"/>
<dbReference type="STRING" id="649333.SAMN04487989_103132"/>
<accession>A0A1I5BH14</accession>
<feature type="transmembrane region" description="Helical" evidence="1">
    <location>
        <begin position="23"/>
        <end position="47"/>
    </location>
</feature>
<evidence type="ECO:0000313" key="2">
    <source>
        <dbReference type="EMBL" id="SFN74038.1"/>
    </source>
</evidence>
<name>A0A1I5BH14_9FLAO</name>
<organism evidence="2 3">
    <name type="scientific">Bizionia echini</name>
    <dbReference type="NCBI Taxonomy" id="649333"/>
    <lineage>
        <taxon>Bacteria</taxon>
        <taxon>Pseudomonadati</taxon>
        <taxon>Bacteroidota</taxon>
        <taxon>Flavobacteriia</taxon>
        <taxon>Flavobacteriales</taxon>
        <taxon>Flavobacteriaceae</taxon>
        <taxon>Bizionia</taxon>
    </lineage>
</organism>
<sequence length="50" mass="5766">MPVVKDKDSDREDYLLQDDNKTIFTATFVIVALIILVIAVIVSGLYFEWF</sequence>
<keyword evidence="1" id="KW-1133">Transmembrane helix</keyword>
<keyword evidence="3" id="KW-1185">Reference proteome</keyword>
<gene>
    <name evidence="2" type="ORF">SAMN04487989_103132</name>
</gene>
<keyword evidence="1" id="KW-0812">Transmembrane</keyword>
<dbReference type="RefSeq" id="WP_177209015.1">
    <property type="nucleotide sequence ID" value="NZ_FOVN01000003.1"/>
</dbReference>
<proteinExistence type="predicted"/>
<evidence type="ECO:0000313" key="3">
    <source>
        <dbReference type="Proteomes" id="UP000198705"/>
    </source>
</evidence>